<dbReference type="Proteomes" id="UP000046155">
    <property type="component" value="Unassembled WGS sequence"/>
</dbReference>
<feature type="transmembrane region" description="Helical" evidence="1">
    <location>
        <begin position="124"/>
        <end position="143"/>
    </location>
</feature>
<feature type="transmembrane region" description="Helical" evidence="1">
    <location>
        <begin position="88"/>
        <end position="104"/>
    </location>
</feature>
<protein>
    <recommendedName>
        <fullName evidence="4">DNA translocase FtsK 4TM region domain-containing protein</fullName>
    </recommendedName>
</protein>
<keyword evidence="3" id="KW-1185">Reference proteome</keyword>
<evidence type="ECO:0008006" key="4">
    <source>
        <dbReference type="Google" id="ProtNLM"/>
    </source>
</evidence>
<keyword evidence="1" id="KW-0472">Membrane</keyword>
<dbReference type="EMBL" id="CDRZ01000002">
    <property type="protein sequence ID" value="CEO87318.1"/>
    <property type="molecule type" value="Genomic_DNA"/>
</dbReference>
<dbReference type="RefSeq" id="WP_044663709.1">
    <property type="nucleotide sequence ID" value="NZ_CDRZ01000002.1"/>
</dbReference>
<feature type="transmembrane region" description="Helical" evidence="1">
    <location>
        <begin position="48"/>
        <end position="76"/>
    </location>
</feature>
<proteinExistence type="predicted"/>
<gene>
    <name evidence="2" type="ORF">SSCH_100006</name>
</gene>
<dbReference type="AlphaFoldDB" id="A0A0B7MGI0"/>
<feature type="transmembrane region" description="Helical" evidence="1">
    <location>
        <begin position="150"/>
        <end position="169"/>
    </location>
</feature>
<evidence type="ECO:0000313" key="2">
    <source>
        <dbReference type="EMBL" id="CEO87318.1"/>
    </source>
</evidence>
<keyword evidence="1" id="KW-0812">Transmembrane</keyword>
<evidence type="ECO:0000313" key="3">
    <source>
        <dbReference type="Proteomes" id="UP000046155"/>
    </source>
</evidence>
<organism evidence="2 3">
    <name type="scientific">Syntrophaceticus schinkii</name>
    <dbReference type="NCBI Taxonomy" id="499207"/>
    <lineage>
        <taxon>Bacteria</taxon>
        <taxon>Bacillati</taxon>
        <taxon>Bacillota</taxon>
        <taxon>Clostridia</taxon>
        <taxon>Thermoanaerobacterales</taxon>
        <taxon>Thermoanaerobacterales Family III. Incertae Sedis</taxon>
        <taxon>Syntrophaceticus</taxon>
    </lineage>
</organism>
<name>A0A0B7MGI0_9FIRM</name>
<keyword evidence="1" id="KW-1133">Transmembrane helix</keyword>
<sequence length="212" mass="23060">MSAKVKKRRAGQDNLKYEIIGVLLFTAAIFITVSLFTSTGIIGNSLIYLLTILTGKTGCFLVAGMLVYFSCSCCWLRRPFWGNSRNKGVILLFFIALVILHLRFLPAGGIPRDIAIALLWDNGLIGAGGGVLGAVLSISSLYLLARTGTLILTAALSIISLTLLTGIPLSKFMKRTGNFFINAGRSMKAGLERFLFVEEDTFAETVKNRNKT</sequence>
<feature type="transmembrane region" description="Helical" evidence="1">
    <location>
        <begin position="20"/>
        <end position="42"/>
    </location>
</feature>
<evidence type="ECO:0000256" key="1">
    <source>
        <dbReference type="SAM" id="Phobius"/>
    </source>
</evidence>
<reference evidence="3" key="1">
    <citation type="submission" date="2015-01" db="EMBL/GenBank/DDBJ databases">
        <authorList>
            <person name="Manzoor Shahid"/>
            <person name="Zubair Saima"/>
        </authorList>
    </citation>
    <scope>NUCLEOTIDE SEQUENCE [LARGE SCALE GENOMIC DNA]</scope>
    <source>
        <strain evidence="3">Sp3</strain>
    </source>
</reference>
<accession>A0A0B7MGI0</accession>